<accession>D7KPB0</accession>
<evidence type="ECO:0008006" key="4">
    <source>
        <dbReference type="Google" id="ProtNLM"/>
    </source>
</evidence>
<organism evidence="3">
    <name type="scientific">Arabidopsis lyrata subsp. lyrata</name>
    <name type="common">Lyre-leaved rock-cress</name>
    <dbReference type="NCBI Taxonomy" id="81972"/>
    <lineage>
        <taxon>Eukaryota</taxon>
        <taxon>Viridiplantae</taxon>
        <taxon>Streptophyta</taxon>
        <taxon>Embryophyta</taxon>
        <taxon>Tracheophyta</taxon>
        <taxon>Spermatophyta</taxon>
        <taxon>Magnoliopsida</taxon>
        <taxon>eudicotyledons</taxon>
        <taxon>Gunneridae</taxon>
        <taxon>Pentapetalae</taxon>
        <taxon>rosids</taxon>
        <taxon>malvids</taxon>
        <taxon>Brassicales</taxon>
        <taxon>Brassicaceae</taxon>
        <taxon>Camelineae</taxon>
        <taxon>Arabidopsis</taxon>
    </lineage>
</organism>
<gene>
    <name evidence="2" type="ORF">ARALYDRAFT_888610</name>
</gene>
<evidence type="ECO:0000313" key="2">
    <source>
        <dbReference type="EMBL" id="EFH68963.1"/>
    </source>
</evidence>
<dbReference type="AlphaFoldDB" id="D7KPB0"/>
<keyword evidence="3" id="KW-1185">Reference proteome</keyword>
<dbReference type="SMART" id="SM00368">
    <property type="entry name" value="LRR_RI"/>
    <property type="match status" value="5"/>
</dbReference>
<dbReference type="EMBL" id="GL348713">
    <property type="protein sequence ID" value="EFH68963.1"/>
    <property type="molecule type" value="Genomic_DNA"/>
</dbReference>
<dbReference type="STRING" id="81972.D7KPB0"/>
<dbReference type="Gramene" id="scaffold_101404.1">
    <property type="protein sequence ID" value="scaffold_101404.1"/>
    <property type="gene ID" value="scaffold_101404.1"/>
</dbReference>
<name>D7KPB0_ARALL</name>
<dbReference type="SUPFAM" id="SSF52047">
    <property type="entry name" value="RNI-like"/>
    <property type="match status" value="1"/>
</dbReference>
<keyword evidence="1" id="KW-0677">Repeat</keyword>
<dbReference type="InterPro" id="IPR052201">
    <property type="entry name" value="LRR-containing_regulator"/>
</dbReference>
<dbReference type="PANTHER" id="PTHR24111">
    <property type="entry name" value="LEUCINE-RICH REPEAT-CONTAINING PROTEIN 34"/>
    <property type="match status" value="1"/>
</dbReference>
<dbReference type="HOGENOM" id="CLU_017147_2_0_1"/>
<dbReference type="PANTHER" id="PTHR24111:SF0">
    <property type="entry name" value="LEUCINE-RICH REPEAT-CONTAINING PROTEIN"/>
    <property type="match status" value="1"/>
</dbReference>
<proteinExistence type="predicted"/>
<sequence>MSSTVDLFSCPFYPQELHLHGNSIGDEGTRALMAGLSSHKGFSIEHSSDGAEKIADALKQNRSIATIDLGGNNIHAEGVNAIAQALKDNAIITTFHGNVKMLKLGWCQIAAKGAEHIADMLRYNNTISVLDLRANGLRDEGASCLARSLKVVNEALTSVDLGFIEIRDDGAFAIAQALKANEDVTVRDQFDTCGI</sequence>
<dbReference type="Proteomes" id="UP000008694">
    <property type="component" value="Unassembled WGS sequence"/>
</dbReference>
<protein>
    <recommendedName>
        <fullName evidence="4">Leucine-rich repeat family protein</fullName>
    </recommendedName>
</protein>
<evidence type="ECO:0000256" key="1">
    <source>
        <dbReference type="ARBA" id="ARBA00022737"/>
    </source>
</evidence>
<reference evidence="3" key="1">
    <citation type="journal article" date="2011" name="Nat. Genet.">
        <title>The Arabidopsis lyrata genome sequence and the basis of rapid genome size change.</title>
        <authorList>
            <person name="Hu T.T."/>
            <person name="Pattyn P."/>
            <person name="Bakker E.G."/>
            <person name="Cao J."/>
            <person name="Cheng J.-F."/>
            <person name="Clark R.M."/>
            <person name="Fahlgren N."/>
            <person name="Fawcett J.A."/>
            <person name="Grimwood J."/>
            <person name="Gundlach H."/>
            <person name="Haberer G."/>
            <person name="Hollister J.D."/>
            <person name="Ossowski S."/>
            <person name="Ottilar R.P."/>
            <person name="Salamov A.A."/>
            <person name="Schneeberger K."/>
            <person name="Spannagl M."/>
            <person name="Wang X."/>
            <person name="Yang L."/>
            <person name="Nasrallah M.E."/>
            <person name="Bergelson J."/>
            <person name="Carrington J.C."/>
            <person name="Gaut B.S."/>
            <person name="Schmutz J."/>
            <person name="Mayer K.F.X."/>
            <person name="Van de Peer Y."/>
            <person name="Grigoriev I.V."/>
            <person name="Nordborg M."/>
            <person name="Weigel D."/>
            <person name="Guo Y.-L."/>
        </authorList>
    </citation>
    <scope>NUCLEOTIDE SEQUENCE [LARGE SCALE GENOMIC DNA]</scope>
    <source>
        <strain evidence="3">cv. MN47</strain>
    </source>
</reference>
<dbReference type="Gene3D" id="3.80.10.10">
    <property type="entry name" value="Ribonuclease Inhibitor"/>
    <property type="match status" value="2"/>
</dbReference>
<evidence type="ECO:0000313" key="3">
    <source>
        <dbReference type="Proteomes" id="UP000008694"/>
    </source>
</evidence>
<dbReference type="InterPro" id="IPR032675">
    <property type="entry name" value="LRR_dom_sf"/>
</dbReference>
<dbReference type="Pfam" id="PF13516">
    <property type="entry name" value="LRR_6"/>
    <property type="match status" value="4"/>
</dbReference>
<dbReference type="eggNOG" id="KOG4308">
    <property type="taxonomic scope" value="Eukaryota"/>
</dbReference>
<dbReference type="InterPro" id="IPR001611">
    <property type="entry name" value="Leu-rich_rpt"/>
</dbReference>